<dbReference type="RefSeq" id="WP_225564501.1">
    <property type="nucleotide sequence ID" value="NZ_JAIXCQ010000003.1"/>
</dbReference>
<evidence type="ECO:0000256" key="1">
    <source>
        <dbReference type="ARBA" id="ARBA00007583"/>
    </source>
</evidence>
<gene>
    <name evidence="7" type="ORF">LEP48_05065</name>
</gene>
<dbReference type="InterPro" id="IPR047141">
    <property type="entry name" value="Stealth"/>
</dbReference>
<comment type="caution">
    <text evidence="7">The sequence shown here is derived from an EMBL/GenBank/DDBJ whole genome shotgun (WGS) entry which is preliminary data.</text>
</comment>
<keyword evidence="8" id="KW-1185">Reference proteome</keyword>
<reference evidence="7 8" key="1">
    <citation type="submission" date="2021-09" db="EMBL/GenBank/DDBJ databases">
        <title>Isoptericola luteus sp. nov., a novel bacterium isolated from Harbin, the capital city of Heilongjiang province.</title>
        <authorList>
            <person name="Li J."/>
        </authorList>
    </citation>
    <scope>NUCLEOTIDE SEQUENCE [LARGE SCALE GENOMIC DNA]</scope>
    <source>
        <strain evidence="7 8">NEAU-Y5</strain>
    </source>
</reference>
<name>A0ABS7ZCT3_9MICO</name>
<feature type="domain" description="Stealth protein CR2 conserved region 2" evidence="4">
    <location>
        <begin position="293"/>
        <end position="397"/>
    </location>
</feature>
<keyword evidence="2" id="KW-0808">Transferase</keyword>
<accession>A0ABS7ZCT3</accession>
<organism evidence="7 8">
    <name type="scientific">Isoptericola luteus</name>
    <dbReference type="NCBI Taxonomy" id="2879484"/>
    <lineage>
        <taxon>Bacteria</taxon>
        <taxon>Bacillati</taxon>
        <taxon>Actinomycetota</taxon>
        <taxon>Actinomycetes</taxon>
        <taxon>Micrococcales</taxon>
        <taxon>Promicromonosporaceae</taxon>
        <taxon>Isoptericola</taxon>
    </lineage>
</organism>
<proteinExistence type="inferred from homology"/>
<dbReference type="InterPro" id="IPR031358">
    <property type="entry name" value="Stealth_CR1"/>
</dbReference>
<evidence type="ECO:0000256" key="3">
    <source>
        <dbReference type="ARBA" id="ARBA00023169"/>
    </source>
</evidence>
<evidence type="ECO:0000259" key="6">
    <source>
        <dbReference type="Pfam" id="PF17102"/>
    </source>
</evidence>
<dbReference type="PANTHER" id="PTHR24045">
    <property type="match status" value="1"/>
</dbReference>
<evidence type="ECO:0000256" key="2">
    <source>
        <dbReference type="ARBA" id="ARBA00022679"/>
    </source>
</evidence>
<evidence type="ECO:0000259" key="4">
    <source>
        <dbReference type="Pfam" id="PF11380"/>
    </source>
</evidence>
<dbReference type="Pfam" id="PF17101">
    <property type="entry name" value="Stealth_CR1"/>
    <property type="match status" value="1"/>
</dbReference>
<evidence type="ECO:0000259" key="5">
    <source>
        <dbReference type="Pfam" id="PF17101"/>
    </source>
</evidence>
<keyword evidence="3" id="KW-0270">Exopolysaccharide synthesis</keyword>
<dbReference type="PANTHER" id="PTHR24045:SF0">
    <property type="entry name" value="N-ACETYLGLUCOSAMINE-1-PHOSPHOTRANSFERASE SUBUNITS ALPHA_BETA"/>
    <property type="match status" value="1"/>
</dbReference>
<dbReference type="Pfam" id="PF11380">
    <property type="entry name" value="Stealth_CR2"/>
    <property type="match status" value="1"/>
</dbReference>
<comment type="similarity">
    <text evidence="1">Belongs to the stealth family.</text>
</comment>
<dbReference type="Proteomes" id="UP001319870">
    <property type="component" value="Unassembled WGS sequence"/>
</dbReference>
<dbReference type="InterPro" id="IPR031357">
    <property type="entry name" value="Stealth_CR3"/>
</dbReference>
<dbReference type="Pfam" id="PF17102">
    <property type="entry name" value="Stealth_CR3"/>
    <property type="match status" value="1"/>
</dbReference>
<protein>
    <submittedName>
        <fullName evidence="7">Stealth CR1 domain-containing protein</fullName>
    </submittedName>
</protein>
<evidence type="ECO:0000313" key="8">
    <source>
        <dbReference type="Proteomes" id="UP001319870"/>
    </source>
</evidence>
<feature type="domain" description="Stealth protein CR3 conserved region 3" evidence="6">
    <location>
        <begin position="443"/>
        <end position="489"/>
    </location>
</feature>
<dbReference type="EMBL" id="JAIXCQ010000003">
    <property type="protein sequence ID" value="MCA5892723.1"/>
    <property type="molecule type" value="Genomic_DNA"/>
</dbReference>
<evidence type="ECO:0000313" key="7">
    <source>
        <dbReference type="EMBL" id="MCA5892723.1"/>
    </source>
</evidence>
<sequence>MAEAQEFMRKVAARFRRIARRSAIRAWSRANRAVVARRRRFPVLRRLVDPELLRLETLAPRREVTVYRGRQVISTFSERATPWHLSAVAADHVVRALDQAGVEYFATHAPYTRVSRWAVRRKDLPALVKVLKDELGELGFYYALEGIERGSQLVLRGLTSRELEAVRSFTLFQYVRCSETGRLFGPPEGCDVAVWDEDEDGNLRSPDRDSIIQQIGAASAPELVERPRWDGRLERRLAASEHDAFSIEFPVDAVYLWVDDSDPRWREKREAVRLSLGMEPSPASTDESVAAHRFRDRGELRASMRSLEMYAPWIRNIYLVTDEQRPDWLDSEHGRVQVVDHRDIFADPRVLPSYNSHAISSQIHRIPGLADHYLLMNDDVMFNRPVTPYSFFTSTGQLRVNFSRSRRPDIPRESQTSLELARSNSAALLERDHGHRASSLFGHVPVPQSKDVALELEQRYGEEIRRTVASPFRAETDVVINSWLHLYTALFTGRAVRANIRFGYFNIGNTAVRQKMDRLEFVRKFQVICLNDVPPPGGEQEADPEWLAHWLQRVYPIRAPFEIEDEGPVARGA</sequence>
<dbReference type="InterPro" id="IPR021520">
    <property type="entry name" value="Stealth_CR2"/>
</dbReference>
<feature type="domain" description="Stealth protein CR1 conserved region 1" evidence="5">
    <location>
        <begin position="249"/>
        <end position="276"/>
    </location>
</feature>